<keyword evidence="4" id="KW-1185">Reference proteome</keyword>
<dbReference type="Proteomes" id="UP000297245">
    <property type="component" value="Unassembled WGS sequence"/>
</dbReference>
<feature type="compositionally biased region" description="Low complexity" evidence="1">
    <location>
        <begin position="166"/>
        <end position="177"/>
    </location>
</feature>
<accession>A0A4S8KMN1</accession>
<gene>
    <name evidence="3" type="ORF">K435DRAFT_813382</name>
</gene>
<evidence type="ECO:0000256" key="1">
    <source>
        <dbReference type="SAM" id="MobiDB-lite"/>
    </source>
</evidence>
<name>A0A4S8KMN1_DENBC</name>
<feature type="chain" id="PRO_5020676545" evidence="2">
    <location>
        <begin position="27"/>
        <end position="213"/>
    </location>
</feature>
<dbReference type="AlphaFoldDB" id="A0A4S8KMN1"/>
<keyword evidence="2" id="KW-0732">Signal</keyword>
<dbReference type="OrthoDB" id="2962003at2759"/>
<feature type="signal peptide" evidence="2">
    <location>
        <begin position="1"/>
        <end position="26"/>
    </location>
</feature>
<organism evidence="3 4">
    <name type="scientific">Dendrothele bispora (strain CBS 962.96)</name>
    <dbReference type="NCBI Taxonomy" id="1314807"/>
    <lineage>
        <taxon>Eukaryota</taxon>
        <taxon>Fungi</taxon>
        <taxon>Dikarya</taxon>
        <taxon>Basidiomycota</taxon>
        <taxon>Agaricomycotina</taxon>
        <taxon>Agaricomycetes</taxon>
        <taxon>Agaricomycetidae</taxon>
        <taxon>Agaricales</taxon>
        <taxon>Agaricales incertae sedis</taxon>
        <taxon>Dendrothele</taxon>
    </lineage>
</organism>
<sequence>MNSYPVVSVSLITLLAILLAVVPGNGQETAITIAKFGDLADPAERLTASTQLIPLGTEEGGVQTTYQYDDVEVFVTTRSDGQATTVTGEVSGIMMASASGFVISITNPPVPSQSDLPPVLGGNEVISCGYTAADSGECEDRIFRKEETTTFDFTLTGHGTVQQEVLPVSSESSVPQPTATGSNNDDNGAMSTTGKNGGIAIITLFLFCVVLVF</sequence>
<evidence type="ECO:0000256" key="2">
    <source>
        <dbReference type="SAM" id="SignalP"/>
    </source>
</evidence>
<proteinExistence type="predicted"/>
<dbReference type="EMBL" id="ML180904">
    <property type="protein sequence ID" value="THU76468.1"/>
    <property type="molecule type" value="Genomic_DNA"/>
</dbReference>
<feature type="region of interest" description="Disordered" evidence="1">
    <location>
        <begin position="166"/>
        <end position="190"/>
    </location>
</feature>
<feature type="compositionally biased region" description="Polar residues" evidence="1">
    <location>
        <begin position="178"/>
        <end position="190"/>
    </location>
</feature>
<evidence type="ECO:0000313" key="3">
    <source>
        <dbReference type="EMBL" id="THU76468.1"/>
    </source>
</evidence>
<reference evidence="3 4" key="1">
    <citation type="journal article" date="2019" name="Nat. Ecol. Evol.">
        <title>Megaphylogeny resolves global patterns of mushroom evolution.</title>
        <authorList>
            <person name="Varga T."/>
            <person name="Krizsan K."/>
            <person name="Foldi C."/>
            <person name="Dima B."/>
            <person name="Sanchez-Garcia M."/>
            <person name="Sanchez-Ramirez S."/>
            <person name="Szollosi G.J."/>
            <person name="Szarkandi J.G."/>
            <person name="Papp V."/>
            <person name="Albert L."/>
            <person name="Andreopoulos W."/>
            <person name="Angelini C."/>
            <person name="Antonin V."/>
            <person name="Barry K.W."/>
            <person name="Bougher N.L."/>
            <person name="Buchanan P."/>
            <person name="Buyck B."/>
            <person name="Bense V."/>
            <person name="Catcheside P."/>
            <person name="Chovatia M."/>
            <person name="Cooper J."/>
            <person name="Damon W."/>
            <person name="Desjardin D."/>
            <person name="Finy P."/>
            <person name="Geml J."/>
            <person name="Haridas S."/>
            <person name="Hughes K."/>
            <person name="Justo A."/>
            <person name="Karasinski D."/>
            <person name="Kautmanova I."/>
            <person name="Kiss B."/>
            <person name="Kocsube S."/>
            <person name="Kotiranta H."/>
            <person name="LaButti K.M."/>
            <person name="Lechner B.E."/>
            <person name="Liimatainen K."/>
            <person name="Lipzen A."/>
            <person name="Lukacs Z."/>
            <person name="Mihaltcheva S."/>
            <person name="Morgado L.N."/>
            <person name="Niskanen T."/>
            <person name="Noordeloos M.E."/>
            <person name="Ohm R.A."/>
            <person name="Ortiz-Santana B."/>
            <person name="Ovrebo C."/>
            <person name="Racz N."/>
            <person name="Riley R."/>
            <person name="Savchenko A."/>
            <person name="Shiryaev A."/>
            <person name="Soop K."/>
            <person name="Spirin V."/>
            <person name="Szebenyi C."/>
            <person name="Tomsovsky M."/>
            <person name="Tulloss R.E."/>
            <person name="Uehling J."/>
            <person name="Grigoriev I.V."/>
            <person name="Vagvolgyi C."/>
            <person name="Papp T."/>
            <person name="Martin F.M."/>
            <person name="Miettinen O."/>
            <person name="Hibbett D.S."/>
            <person name="Nagy L.G."/>
        </authorList>
    </citation>
    <scope>NUCLEOTIDE SEQUENCE [LARGE SCALE GENOMIC DNA]</scope>
    <source>
        <strain evidence="3 4">CBS 962.96</strain>
    </source>
</reference>
<evidence type="ECO:0000313" key="4">
    <source>
        <dbReference type="Proteomes" id="UP000297245"/>
    </source>
</evidence>
<protein>
    <submittedName>
        <fullName evidence="3">Uncharacterized protein</fullName>
    </submittedName>
</protein>